<feature type="domain" description="DUF7742" evidence="1">
    <location>
        <begin position="2"/>
        <end position="88"/>
    </location>
</feature>
<proteinExistence type="predicted"/>
<evidence type="ECO:0000313" key="3">
    <source>
        <dbReference type="Proteomes" id="UP000617355"/>
    </source>
</evidence>
<evidence type="ECO:0000313" key="2">
    <source>
        <dbReference type="EMBL" id="GGD40686.1"/>
    </source>
</evidence>
<keyword evidence="3" id="KW-1185">Reference proteome</keyword>
<protein>
    <recommendedName>
        <fullName evidence="1">DUF7742 domain-containing protein</fullName>
    </recommendedName>
</protein>
<dbReference type="Pfam" id="PF24891">
    <property type="entry name" value="DUF7742"/>
    <property type="match status" value="1"/>
</dbReference>
<gene>
    <name evidence="2" type="ORF">GCM10011358_25770</name>
</gene>
<reference evidence="3" key="1">
    <citation type="journal article" date="2019" name="Int. J. Syst. Evol. Microbiol.">
        <title>The Global Catalogue of Microorganisms (GCM) 10K type strain sequencing project: providing services to taxonomists for standard genome sequencing and annotation.</title>
        <authorList>
            <consortium name="The Broad Institute Genomics Platform"/>
            <consortium name="The Broad Institute Genome Sequencing Center for Infectious Disease"/>
            <person name="Wu L."/>
            <person name="Ma J."/>
        </authorList>
    </citation>
    <scope>NUCLEOTIDE SEQUENCE [LARGE SCALE GENOMIC DNA]</scope>
    <source>
        <strain evidence="3">CGMCC 1.12922</strain>
    </source>
</reference>
<comment type="caution">
    <text evidence="2">The sequence shown here is derived from an EMBL/GenBank/DDBJ whole genome shotgun (WGS) entry which is preliminary data.</text>
</comment>
<accession>A0ABQ1QSZ5</accession>
<dbReference type="EMBL" id="BMGI01000004">
    <property type="protein sequence ID" value="GGD40686.1"/>
    <property type="molecule type" value="Genomic_DNA"/>
</dbReference>
<dbReference type="InterPro" id="IPR056644">
    <property type="entry name" value="DUF7742"/>
</dbReference>
<dbReference type="Proteomes" id="UP000617355">
    <property type="component" value="Unassembled WGS sequence"/>
</dbReference>
<name>A0ABQ1QSZ5_9RHOB</name>
<sequence length="94" mass="10043">MRRVLHGDVSAAARVLLAAPVADRAALVARMLREAEAADRYRLATGRAHPLWGSGSLMSAALARPRAHEPYLDEPDYAACMAMVFEALVARAGA</sequence>
<organism evidence="2 3">
    <name type="scientific">Sinisalibacter lacisalsi</name>
    <dbReference type="NCBI Taxonomy" id="1526570"/>
    <lineage>
        <taxon>Bacteria</taxon>
        <taxon>Pseudomonadati</taxon>
        <taxon>Pseudomonadota</taxon>
        <taxon>Alphaproteobacteria</taxon>
        <taxon>Rhodobacterales</taxon>
        <taxon>Roseobacteraceae</taxon>
        <taxon>Sinisalibacter</taxon>
    </lineage>
</organism>
<evidence type="ECO:0000259" key="1">
    <source>
        <dbReference type="Pfam" id="PF24891"/>
    </source>
</evidence>
<dbReference type="RefSeq" id="WP_188528385.1">
    <property type="nucleotide sequence ID" value="NZ_BMGI01000004.1"/>
</dbReference>